<name>A0A1D8KKD7_9CAUD</name>
<evidence type="ECO:0000313" key="2">
    <source>
        <dbReference type="EMBL" id="AOV58861.1"/>
    </source>
</evidence>
<gene>
    <name evidence="3" type="ORF">C421010_117</name>
    <name evidence="1" type="ORF">S250808_117</name>
    <name evidence="2" type="ORF">T040910_117</name>
</gene>
<dbReference type="GeneID" id="30306407"/>
<dbReference type="Proteomes" id="UP000240804">
    <property type="component" value="Segment"/>
</dbReference>
<dbReference type="Proteomes" id="UP000204537">
    <property type="component" value="Segment"/>
</dbReference>
<dbReference type="KEGG" id="vg:30306407"/>
<dbReference type="RefSeq" id="YP_009321380.1">
    <property type="nucleotide sequence ID" value="NC_031906.1"/>
</dbReference>
<accession>A0A1D8KKD7</accession>
<evidence type="ECO:0000313" key="1">
    <source>
        <dbReference type="EMBL" id="AOV58622.1"/>
    </source>
</evidence>
<evidence type="ECO:0000313" key="3">
    <source>
        <dbReference type="EMBL" id="AOV59100.1"/>
    </source>
</evidence>
<keyword evidence="4" id="KW-1185">Reference proteome</keyword>
<dbReference type="Proteomes" id="UP000240920">
    <property type="component" value="Segment"/>
</dbReference>
<evidence type="ECO:0000313" key="5">
    <source>
        <dbReference type="Proteomes" id="UP000240804"/>
    </source>
</evidence>
<sequence>MIIRPQGKVTVVDGTTITGDHSVALATAVHLKGKELYRARWVKITNATDARIVARRTKIQAIDATTGEPTHFETIQNTETDNYPSMTIEVGETVYLEKNPGQTPLDGGSYEVNQIDQNGQIYSLFQIDGAPGSGNVYVSPVAISG</sequence>
<dbReference type="EMBL" id="KU686197">
    <property type="protein sequence ID" value="AOV58622.1"/>
    <property type="molecule type" value="Genomic_DNA"/>
</dbReference>
<dbReference type="EMBL" id="KU686199">
    <property type="protein sequence ID" value="AOV59100.1"/>
    <property type="molecule type" value="Genomic_DNA"/>
</dbReference>
<proteinExistence type="predicted"/>
<evidence type="ECO:0000313" key="4">
    <source>
        <dbReference type="Proteomes" id="UP000204537"/>
    </source>
</evidence>
<dbReference type="EMBL" id="KU686198">
    <property type="protein sequence ID" value="AOV58861.1"/>
    <property type="molecule type" value="Genomic_DNA"/>
</dbReference>
<reference evidence="4 5" key="1">
    <citation type="journal article" date="2016" name="Virology">
        <title>The genomic content and context of auxiliary metabolic genes in marine cyanomyoviruses.</title>
        <authorList>
            <person name="Crummett L.T."/>
            <person name="Puxty R.J."/>
            <person name="Weihe C."/>
            <person name="Marston M.F."/>
            <person name="Martiny J.B."/>
        </authorList>
    </citation>
    <scope>NUCLEOTIDE SEQUENCE [LARGE SCALE GENOMIC DNA]</scope>
    <source>
        <strain evidence="1">0808SB25</strain>
        <strain evidence="2">0910TB04</strain>
        <strain evidence="3">1010CC42</strain>
    </source>
</reference>
<organism evidence="3 4">
    <name type="scientific">Synechococcus phage S-CAM3</name>
    <dbReference type="NCBI Taxonomy" id="1883366"/>
    <lineage>
        <taxon>Viruses</taxon>
        <taxon>Duplodnaviria</taxon>
        <taxon>Heunggongvirae</taxon>
        <taxon>Uroviricota</taxon>
        <taxon>Caudoviricetes</taxon>
        <taxon>Pantevenvirales</taxon>
        <taxon>Kyanoviridae</taxon>
        <taxon>Charybdisvirus</taxon>
        <taxon>Charybdisvirus scam3</taxon>
    </lineage>
</organism>
<protein>
    <submittedName>
        <fullName evidence="3">Uncharacterized protein</fullName>
    </submittedName>
</protein>